<evidence type="ECO:0000313" key="3">
    <source>
        <dbReference type="EMBL" id="KAH9365843.1"/>
    </source>
</evidence>
<keyword evidence="4" id="KW-1185">Reference proteome</keyword>
<dbReference type="Pfam" id="PF21298">
    <property type="entry name" value="TopBP1_BRCT0"/>
    <property type="match status" value="1"/>
</dbReference>
<dbReference type="GO" id="GO:0006270">
    <property type="term" value="P:DNA replication initiation"/>
    <property type="evidence" value="ECO:0007669"/>
    <property type="project" value="TreeGrafter"/>
</dbReference>
<comment type="caution">
    <text evidence="3">The sequence shown here is derived from an EMBL/GenBank/DDBJ whole genome shotgun (WGS) entry which is preliminary data.</text>
</comment>
<dbReference type="AlphaFoldDB" id="A0A9J6FST9"/>
<evidence type="ECO:0000313" key="4">
    <source>
        <dbReference type="Proteomes" id="UP000821853"/>
    </source>
</evidence>
<dbReference type="InterPro" id="IPR036420">
    <property type="entry name" value="BRCT_dom_sf"/>
</dbReference>
<sequence>MQAAFKAAAEEKMEPSWATARVCLGRKRCDPTEVFVCDPFAGAAFEHLRQIQARVVGPLCVSMAIRTQVALPRQAEPVYSLAFHNLVLTSSALASGERERLKTLVELMGAPWWHRSRPASRTSWLVCPHSAAYGKNMRTVAYCMCGRQEDVAGNRRPWVLHHPWNSGAGR</sequence>
<feature type="domain" description="TopBP1-like BRCT0" evidence="2">
    <location>
        <begin position="33"/>
        <end position="80"/>
    </location>
</feature>
<gene>
    <name evidence="3" type="ORF">HPB48_021598</name>
</gene>
<dbReference type="PANTHER" id="PTHR13561:SF20">
    <property type="entry name" value="DNA TOPOISOMERASE 2-BINDING PROTEIN 1"/>
    <property type="match status" value="1"/>
</dbReference>
<keyword evidence="1" id="KW-0677">Repeat</keyword>
<dbReference type="InterPro" id="IPR049542">
    <property type="entry name" value="TopBP1-like_BRCT0"/>
</dbReference>
<proteinExistence type="predicted"/>
<dbReference type="Proteomes" id="UP000821853">
    <property type="component" value="Unassembled WGS sequence"/>
</dbReference>
<dbReference type="Gene3D" id="3.40.50.10190">
    <property type="entry name" value="BRCT domain"/>
    <property type="match status" value="1"/>
</dbReference>
<dbReference type="OrthoDB" id="251770at2759"/>
<dbReference type="EMBL" id="JABSTR010000003">
    <property type="protein sequence ID" value="KAH9365843.1"/>
    <property type="molecule type" value="Genomic_DNA"/>
</dbReference>
<dbReference type="PANTHER" id="PTHR13561">
    <property type="entry name" value="DNA REPLICATION REGULATOR DPB11-RELATED"/>
    <property type="match status" value="1"/>
</dbReference>
<dbReference type="VEuPathDB" id="VectorBase:HLOH_049074"/>
<protein>
    <recommendedName>
        <fullName evidence="2">TopBP1-like BRCT0 domain-containing protein</fullName>
    </recommendedName>
</protein>
<dbReference type="SUPFAM" id="SSF52113">
    <property type="entry name" value="BRCT domain"/>
    <property type="match status" value="1"/>
</dbReference>
<evidence type="ECO:0000256" key="1">
    <source>
        <dbReference type="ARBA" id="ARBA00022737"/>
    </source>
</evidence>
<evidence type="ECO:0000259" key="2">
    <source>
        <dbReference type="Pfam" id="PF21298"/>
    </source>
</evidence>
<dbReference type="GO" id="GO:0033314">
    <property type="term" value="P:mitotic DNA replication checkpoint signaling"/>
    <property type="evidence" value="ECO:0007669"/>
    <property type="project" value="TreeGrafter"/>
</dbReference>
<accession>A0A9J6FST9</accession>
<dbReference type="GO" id="GO:0007095">
    <property type="term" value="P:mitotic G2 DNA damage checkpoint signaling"/>
    <property type="evidence" value="ECO:0007669"/>
    <property type="project" value="TreeGrafter"/>
</dbReference>
<name>A0A9J6FST9_HAELO</name>
<reference evidence="3 4" key="1">
    <citation type="journal article" date="2020" name="Cell">
        <title>Large-Scale Comparative Analyses of Tick Genomes Elucidate Their Genetic Diversity and Vector Capacities.</title>
        <authorList>
            <consortium name="Tick Genome and Microbiome Consortium (TIGMIC)"/>
            <person name="Jia N."/>
            <person name="Wang J."/>
            <person name="Shi W."/>
            <person name="Du L."/>
            <person name="Sun Y."/>
            <person name="Zhan W."/>
            <person name="Jiang J.F."/>
            <person name="Wang Q."/>
            <person name="Zhang B."/>
            <person name="Ji P."/>
            <person name="Bell-Sakyi L."/>
            <person name="Cui X.M."/>
            <person name="Yuan T.T."/>
            <person name="Jiang B.G."/>
            <person name="Yang W.F."/>
            <person name="Lam T.T."/>
            <person name="Chang Q.C."/>
            <person name="Ding S.J."/>
            <person name="Wang X.J."/>
            <person name="Zhu J.G."/>
            <person name="Ruan X.D."/>
            <person name="Zhao L."/>
            <person name="Wei J.T."/>
            <person name="Ye R.Z."/>
            <person name="Que T.C."/>
            <person name="Du C.H."/>
            <person name="Zhou Y.H."/>
            <person name="Cheng J.X."/>
            <person name="Dai P.F."/>
            <person name="Guo W.B."/>
            <person name="Han X.H."/>
            <person name="Huang E.J."/>
            <person name="Li L.F."/>
            <person name="Wei W."/>
            <person name="Gao Y.C."/>
            <person name="Liu J.Z."/>
            <person name="Shao H.Z."/>
            <person name="Wang X."/>
            <person name="Wang C.C."/>
            <person name="Yang T.C."/>
            <person name="Huo Q.B."/>
            <person name="Li W."/>
            <person name="Chen H.Y."/>
            <person name="Chen S.E."/>
            <person name="Zhou L.G."/>
            <person name="Ni X.B."/>
            <person name="Tian J.H."/>
            <person name="Sheng Y."/>
            <person name="Liu T."/>
            <person name="Pan Y.S."/>
            <person name="Xia L.Y."/>
            <person name="Li J."/>
            <person name="Zhao F."/>
            <person name="Cao W.C."/>
        </authorList>
    </citation>
    <scope>NUCLEOTIDE SEQUENCE [LARGE SCALE GENOMIC DNA]</scope>
    <source>
        <strain evidence="3">HaeL-2018</strain>
    </source>
</reference>
<organism evidence="3 4">
    <name type="scientific">Haemaphysalis longicornis</name>
    <name type="common">Bush tick</name>
    <dbReference type="NCBI Taxonomy" id="44386"/>
    <lineage>
        <taxon>Eukaryota</taxon>
        <taxon>Metazoa</taxon>
        <taxon>Ecdysozoa</taxon>
        <taxon>Arthropoda</taxon>
        <taxon>Chelicerata</taxon>
        <taxon>Arachnida</taxon>
        <taxon>Acari</taxon>
        <taxon>Parasitiformes</taxon>
        <taxon>Ixodida</taxon>
        <taxon>Ixodoidea</taxon>
        <taxon>Ixodidae</taxon>
        <taxon>Haemaphysalinae</taxon>
        <taxon>Haemaphysalis</taxon>
    </lineage>
</organism>